<comment type="caution">
    <text evidence="2">The sequence shown here is derived from an EMBL/GenBank/DDBJ whole genome shotgun (WGS) entry which is preliminary data.</text>
</comment>
<organism evidence="2 3">
    <name type="scientific">Psilocybe cf. subviscida</name>
    <dbReference type="NCBI Taxonomy" id="2480587"/>
    <lineage>
        <taxon>Eukaryota</taxon>
        <taxon>Fungi</taxon>
        <taxon>Dikarya</taxon>
        <taxon>Basidiomycota</taxon>
        <taxon>Agaricomycotina</taxon>
        <taxon>Agaricomycetes</taxon>
        <taxon>Agaricomycetidae</taxon>
        <taxon>Agaricales</taxon>
        <taxon>Agaricineae</taxon>
        <taxon>Strophariaceae</taxon>
        <taxon>Psilocybe</taxon>
    </lineage>
</organism>
<gene>
    <name evidence="2" type="ORF">D9619_008970</name>
</gene>
<feature type="region of interest" description="Disordered" evidence="1">
    <location>
        <begin position="1"/>
        <end position="24"/>
    </location>
</feature>
<evidence type="ECO:0000313" key="3">
    <source>
        <dbReference type="Proteomes" id="UP000567179"/>
    </source>
</evidence>
<name>A0A8H5BW17_9AGAR</name>
<protein>
    <submittedName>
        <fullName evidence="2">Uncharacterized protein</fullName>
    </submittedName>
</protein>
<dbReference type="EMBL" id="JAACJJ010000002">
    <property type="protein sequence ID" value="KAF5329407.1"/>
    <property type="molecule type" value="Genomic_DNA"/>
</dbReference>
<dbReference type="Proteomes" id="UP000567179">
    <property type="component" value="Unassembled WGS sequence"/>
</dbReference>
<sequence>MRKARRRRAQREAHGVGDPYDQYHPQAYFPSRSIRVVQQPALFHITLVAHSRLPSLCFPGTRLHSPPPDPVCLVPMVVTSSPRPRSSSANYAHEDEWL</sequence>
<accession>A0A8H5BW17</accession>
<keyword evidence="3" id="KW-1185">Reference proteome</keyword>
<evidence type="ECO:0000256" key="1">
    <source>
        <dbReference type="SAM" id="MobiDB-lite"/>
    </source>
</evidence>
<evidence type="ECO:0000313" key="2">
    <source>
        <dbReference type="EMBL" id="KAF5329407.1"/>
    </source>
</evidence>
<reference evidence="2 3" key="1">
    <citation type="journal article" date="2020" name="ISME J.">
        <title>Uncovering the hidden diversity of litter-decomposition mechanisms in mushroom-forming fungi.</title>
        <authorList>
            <person name="Floudas D."/>
            <person name="Bentzer J."/>
            <person name="Ahren D."/>
            <person name="Johansson T."/>
            <person name="Persson P."/>
            <person name="Tunlid A."/>
        </authorList>
    </citation>
    <scope>NUCLEOTIDE SEQUENCE [LARGE SCALE GENOMIC DNA]</scope>
    <source>
        <strain evidence="2 3">CBS 101986</strain>
    </source>
</reference>
<dbReference type="AlphaFoldDB" id="A0A8H5BW17"/>
<proteinExistence type="predicted"/>